<dbReference type="RefSeq" id="XP_006878222.1">
    <property type="nucleotide sequence ID" value="XM_006878160.1"/>
</dbReference>
<dbReference type="SUPFAM" id="SSF109640">
    <property type="entry name" value="KRAB domain (Kruppel-associated box)"/>
    <property type="match status" value="1"/>
</dbReference>
<dbReference type="PROSITE" id="PS00028">
    <property type="entry name" value="ZINC_FINGER_C2H2_1"/>
    <property type="match status" value="1"/>
</dbReference>
<dbReference type="OrthoDB" id="6077919at2759"/>
<dbReference type="SMART" id="SM00355">
    <property type="entry name" value="ZnF_C2H2"/>
    <property type="match status" value="2"/>
</dbReference>
<keyword evidence="14" id="KW-1185">Reference proteome</keyword>
<feature type="domain" description="C2H2-type" evidence="12">
    <location>
        <begin position="160"/>
        <end position="187"/>
    </location>
</feature>
<proteinExistence type="inferred from homology"/>
<feature type="compositionally biased region" description="Basic and acidic residues" evidence="11">
    <location>
        <begin position="20"/>
        <end position="30"/>
    </location>
</feature>
<keyword evidence="8" id="KW-0804">Transcription</keyword>
<dbReference type="GO" id="GO:0008270">
    <property type="term" value="F:zinc ion binding"/>
    <property type="evidence" value="ECO:0007669"/>
    <property type="project" value="UniProtKB-KW"/>
</dbReference>
<dbReference type="PROSITE" id="PS50157">
    <property type="entry name" value="ZINC_FINGER_C2H2_2"/>
    <property type="match status" value="2"/>
</dbReference>
<evidence type="ECO:0000259" key="13">
    <source>
        <dbReference type="PROSITE" id="PS50805"/>
    </source>
</evidence>
<dbReference type="Gene3D" id="3.30.160.60">
    <property type="entry name" value="Classic Zinc Finger"/>
    <property type="match status" value="2"/>
</dbReference>
<gene>
    <name evidence="15" type="primary">LOC102815579</name>
</gene>
<comment type="subcellular location">
    <subcellularLocation>
        <location evidence="1">Nucleus</location>
    </subcellularLocation>
</comment>
<name>A0A9B0X4E8_CHRAS</name>
<dbReference type="InterPro" id="IPR001909">
    <property type="entry name" value="KRAB"/>
</dbReference>
<dbReference type="InterPro" id="IPR036236">
    <property type="entry name" value="Znf_C2H2_sf"/>
</dbReference>
<dbReference type="AlphaFoldDB" id="A0A9B0X4E8"/>
<dbReference type="FunFam" id="3.30.160.60:FF:000065">
    <property type="entry name" value="B-cell CLL/lymphoma 6, member B"/>
    <property type="match status" value="1"/>
</dbReference>
<evidence type="ECO:0000313" key="15">
    <source>
        <dbReference type="RefSeq" id="XP_006878222.1"/>
    </source>
</evidence>
<reference evidence="15" key="1">
    <citation type="submission" date="2025-08" db="UniProtKB">
        <authorList>
            <consortium name="RefSeq"/>
        </authorList>
    </citation>
    <scope>IDENTIFICATION</scope>
    <source>
        <tissue evidence="15">Spleen</tissue>
    </source>
</reference>
<keyword evidence="7" id="KW-0805">Transcription regulation</keyword>
<evidence type="ECO:0000256" key="8">
    <source>
        <dbReference type="ARBA" id="ARBA00023163"/>
    </source>
</evidence>
<evidence type="ECO:0000256" key="7">
    <source>
        <dbReference type="ARBA" id="ARBA00023015"/>
    </source>
</evidence>
<feature type="compositionally biased region" description="Low complexity" evidence="11">
    <location>
        <begin position="1"/>
        <end position="14"/>
    </location>
</feature>
<keyword evidence="3" id="KW-0479">Metal-binding</keyword>
<dbReference type="SUPFAM" id="SSF57667">
    <property type="entry name" value="beta-beta-alpha zinc fingers"/>
    <property type="match status" value="1"/>
</dbReference>
<dbReference type="PROSITE" id="PS50805">
    <property type="entry name" value="KRAB"/>
    <property type="match status" value="1"/>
</dbReference>
<dbReference type="InterPro" id="IPR013087">
    <property type="entry name" value="Znf_C2H2_type"/>
</dbReference>
<evidence type="ECO:0000256" key="2">
    <source>
        <dbReference type="ARBA" id="ARBA00006991"/>
    </source>
</evidence>
<feature type="domain" description="C2H2-type" evidence="12">
    <location>
        <begin position="216"/>
        <end position="236"/>
    </location>
</feature>
<dbReference type="SMART" id="SM00349">
    <property type="entry name" value="KRAB"/>
    <property type="match status" value="1"/>
</dbReference>
<dbReference type="GO" id="GO:0000977">
    <property type="term" value="F:RNA polymerase II transcription regulatory region sequence-specific DNA binding"/>
    <property type="evidence" value="ECO:0007669"/>
    <property type="project" value="TreeGrafter"/>
</dbReference>
<evidence type="ECO:0000256" key="6">
    <source>
        <dbReference type="ARBA" id="ARBA00022833"/>
    </source>
</evidence>
<dbReference type="Proteomes" id="UP000504623">
    <property type="component" value="Unplaced"/>
</dbReference>
<evidence type="ECO:0000256" key="4">
    <source>
        <dbReference type="ARBA" id="ARBA00022737"/>
    </source>
</evidence>
<dbReference type="InterPro" id="IPR036051">
    <property type="entry name" value="KRAB_dom_sf"/>
</dbReference>
<feature type="region of interest" description="Disordered" evidence="11">
    <location>
        <begin position="1"/>
        <end position="59"/>
    </location>
</feature>
<evidence type="ECO:0000256" key="10">
    <source>
        <dbReference type="PROSITE-ProRule" id="PRU00042"/>
    </source>
</evidence>
<keyword evidence="6" id="KW-0862">Zinc</keyword>
<keyword evidence="9" id="KW-0539">Nucleus</keyword>
<evidence type="ECO:0000256" key="5">
    <source>
        <dbReference type="ARBA" id="ARBA00022771"/>
    </source>
</evidence>
<feature type="non-terminal residue" evidence="15">
    <location>
        <position position="1"/>
    </location>
</feature>
<feature type="domain" description="KRAB" evidence="13">
    <location>
        <begin position="53"/>
        <end position="131"/>
    </location>
</feature>
<accession>A0A9B0X4E8</accession>
<feature type="region of interest" description="Disordered" evidence="11">
    <location>
        <begin position="97"/>
        <end position="150"/>
    </location>
</feature>
<evidence type="ECO:0000256" key="1">
    <source>
        <dbReference type="ARBA" id="ARBA00004123"/>
    </source>
</evidence>
<evidence type="ECO:0000259" key="12">
    <source>
        <dbReference type="PROSITE" id="PS50157"/>
    </source>
</evidence>
<protein>
    <submittedName>
        <fullName evidence="15">Zinc finger protein 446-like</fullName>
    </submittedName>
</protein>
<feature type="non-terminal residue" evidence="15">
    <location>
        <position position="236"/>
    </location>
</feature>
<sequence>MLEPPGAAPGEGPAQLSCSVKEEPDADRQEMMAPPDPLIPAQSPESRLEHQKPASASLLPTKIQEEWGLLDPSQKELYWDAMLEKYGTVVSLGMSPPRPEAHTLPRSGVPHAGPGSLPGFHPGNGSGHPHPSQAPGVQGRTLSSGPGIGPRPGVLRRKPYRCEQCGCGFDWKSVFVIHRRVHTGGHLASAVAEKLPLSPHEAPFRPRHPPVGPCSYPCEECGRSFSWKSQLVIHCK</sequence>
<organism evidence="14 15">
    <name type="scientific">Chrysochloris asiatica</name>
    <name type="common">Cape golden mole</name>
    <dbReference type="NCBI Taxonomy" id="185453"/>
    <lineage>
        <taxon>Eukaryota</taxon>
        <taxon>Metazoa</taxon>
        <taxon>Chordata</taxon>
        <taxon>Craniata</taxon>
        <taxon>Vertebrata</taxon>
        <taxon>Euteleostomi</taxon>
        <taxon>Mammalia</taxon>
        <taxon>Eutheria</taxon>
        <taxon>Afrotheria</taxon>
        <taxon>Chrysochloridae</taxon>
        <taxon>Chrysochlorinae</taxon>
        <taxon>Chrysochloris</taxon>
    </lineage>
</organism>
<dbReference type="GO" id="GO:0000981">
    <property type="term" value="F:DNA-binding transcription factor activity, RNA polymerase II-specific"/>
    <property type="evidence" value="ECO:0007669"/>
    <property type="project" value="TreeGrafter"/>
</dbReference>
<keyword evidence="4" id="KW-0677">Repeat</keyword>
<dbReference type="PANTHER" id="PTHR24381:SF393">
    <property type="entry name" value="CHROMATIN-LINKED ADAPTOR FOR MSL PROTEINS, ISOFORM B"/>
    <property type="match status" value="1"/>
</dbReference>
<evidence type="ECO:0000313" key="14">
    <source>
        <dbReference type="Proteomes" id="UP000504623"/>
    </source>
</evidence>
<dbReference type="Gene3D" id="6.10.140.140">
    <property type="match status" value="1"/>
</dbReference>
<dbReference type="FunFam" id="3.30.160.60:FF:000056">
    <property type="entry name" value="Zinc finger and SCAN domain-containing 20"/>
    <property type="match status" value="1"/>
</dbReference>
<comment type="similarity">
    <text evidence="2">Belongs to the krueppel C2H2-type zinc-finger protein family.</text>
</comment>
<dbReference type="CDD" id="cd07765">
    <property type="entry name" value="KRAB_A-box"/>
    <property type="match status" value="1"/>
</dbReference>
<dbReference type="GO" id="GO:0005634">
    <property type="term" value="C:nucleus"/>
    <property type="evidence" value="ECO:0007669"/>
    <property type="project" value="UniProtKB-SubCell"/>
</dbReference>
<evidence type="ECO:0000256" key="9">
    <source>
        <dbReference type="ARBA" id="ARBA00023242"/>
    </source>
</evidence>
<dbReference type="PANTHER" id="PTHR24381">
    <property type="entry name" value="ZINC FINGER PROTEIN"/>
    <property type="match status" value="1"/>
</dbReference>
<dbReference type="GeneID" id="102815579"/>
<dbReference type="Pfam" id="PF01352">
    <property type="entry name" value="KRAB"/>
    <property type="match status" value="1"/>
</dbReference>
<keyword evidence="5 10" id="KW-0863">Zinc-finger</keyword>
<evidence type="ECO:0000256" key="3">
    <source>
        <dbReference type="ARBA" id="ARBA00022723"/>
    </source>
</evidence>
<evidence type="ECO:0000256" key="11">
    <source>
        <dbReference type="SAM" id="MobiDB-lite"/>
    </source>
</evidence>